<evidence type="ECO:0000256" key="2">
    <source>
        <dbReference type="ARBA" id="ARBA00022737"/>
    </source>
</evidence>
<dbReference type="GO" id="GO:0005737">
    <property type="term" value="C:cytoplasm"/>
    <property type="evidence" value="ECO:0007669"/>
    <property type="project" value="UniProtKB-ARBA"/>
</dbReference>
<name>A0A1R2D4X4_9CILI</name>
<evidence type="ECO:0000313" key="5">
    <source>
        <dbReference type="Proteomes" id="UP000187209"/>
    </source>
</evidence>
<comment type="caution">
    <text evidence="4">The sequence shown here is derived from an EMBL/GenBank/DDBJ whole genome shotgun (WGS) entry which is preliminary data.</text>
</comment>
<dbReference type="InterPro" id="IPR001680">
    <property type="entry name" value="WD40_rpt"/>
</dbReference>
<dbReference type="Pfam" id="PF21032">
    <property type="entry name" value="PROPPIN"/>
    <property type="match status" value="1"/>
</dbReference>
<dbReference type="OrthoDB" id="1667587at2759"/>
<accession>A0A1R2D4X4</accession>
<organism evidence="4 5">
    <name type="scientific">Stentor coeruleus</name>
    <dbReference type="NCBI Taxonomy" id="5963"/>
    <lineage>
        <taxon>Eukaryota</taxon>
        <taxon>Sar</taxon>
        <taxon>Alveolata</taxon>
        <taxon>Ciliophora</taxon>
        <taxon>Postciliodesmatophora</taxon>
        <taxon>Heterotrichea</taxon>
        <taxon>Heterotrichida</taxon>
        <taxon>Stentoridae</taxon>
        <taxon>Stentor</taxon>
    </lineage>
</organism>
<keyword evidence="5" id="KW-1185">Reference proteome</keyword>
<keyword evidence="2" id="KW-0677">Repeat</keyword>
<evidence type="ECO:0000256" key="1">
    <source>
        <dbReference type="ARBA" id="ARBA00022574"/>
    </source>
</evidence>
<dbReference type="PANTHER" id="PTHR11227">
    <property type="entry name" value="WD-REPEAT PROTEIN INTERACTING WITH PHOSPHOINOSIDES WIPI -RELATED"/>
    <property type="match status" value="1"/>
</dbReference>
<protein>
    <recommendedName>
        <fullName evidence="6">Anaphase-promoting complex subunit 4 WD40 domain-containing protein</fullName>
    </recommendedName>
</protein>
<dbReference type="Proteomes" id="UP000187209">
    <property type="component" value="Unassembled WGS sequence"/>
</dbReference>
<dbReference type="EMBL" id="MPUH01000002">
    <property type="protein sequence ID" value="OMJ96246.1"/>
    <property type="molecule type" value="Genomic_DNA"/>
</dbReference>
<sequence length="334" mass="37833">MEHIEELSYIGINQDHTCITLATSTGFSVFNTYPLTHFYTRDFPGDFSIAELLFRSNIMFLVGGRKSLSFPPSKLVVWDDGKQAIVGEIRFNEEIKALKLRRDIFCVVFEEKIYVYNTSDLTMKDMIETCTNPRGLCCLSATSEKTIMACPYVMKGKVIIKNYNDDGIFINIAHDSALACMELNFDGSILACASDKGTLIRLFDTETFELLYELRRGIDKADIYSIAFHPTSEWIACSSDKGTIHIYSTGANVSNHKLNLAFMKSVLPKYFKSEWSYAHFRIKGTKTICCFAKDNCTVILLTSVGDFYAINYSNPGECKIVEIRNLFEVDVDIQ</sequence>
<dbReference type="InterPro" id="IPR048720">
    <property type="entry name" value="PROPPIN"/>
</dbReference>
<dbReference type="InterPro" id="IPR036322">
    <property type="entry name" value="WD40_repeat_dom_sf"/>
</dbReference>
<gene>
    <name evidence="4" type="ORF">SteCoe_210</name>
</gene>
<dbReference type="SUPFAM" id="SSF50978">
    <property type="entry name" value="WD40 repeat-like"/>
    <property type="match status" value="1"/>
</dbReference>
<dbReference type="SMART" id="SM00320">
    <property type="entry name" value="WD40"/>
    <property type="match status" value="2"/>
</dbReference>
<evidence type="ECO:0000256" key="3">
    <source>
        <dbReference type="ARBA" id="ARBA00025740"/>
    </source>
</evidence>
<keyword evidence="1" id="KW-0853">WD repeat</keyword>
<evidence type="ECO:0008006" key="6">
    <source>
        <dbReference type="Google" id="ProtNLM"/>
    </source>
</evidence>
<reference evidence="4 5" key="1">
    <citation type="submission" date="2016-11" db="EMBL/GenBank/DDBJ databases">
        <title>The macronuclear genome of Stentor coeruleus: a giant cell with tiny introns.</title>
        <authorList>
            <person name="Slabodnick M."/>
            <person name="Ruby J.G."/>
            <person name="Reiff S.B."/>
            <person name="Swart E.C."/>
            <person name="Gosai S."/>
            <person name="Prabakaran S."/>
            <person name="Witkowska E."/>
            <person name="Larue G.E."/>
            <person name="Fisher S."/>
            <person name="Freeman R.M."/>
            <person name="Gunawardena J."/>
            <person name="Chu W."/>
            <person name="Stover N.A."/>
            <person name="Gregory B.D."/>
            <person name="Nowacki M."/>
            <person name="Derisi J."/>
            <person name="Roy S.W."/>
            <person name="Marshall W.F."/>
            <person name="Sood P."/>
        </authorList>
    </citation>
    <scope>NUCLEOTIDE SEQUENCE [LARGE SCALE GENOMIC DNA]</scope>
    <source>
        <strain evidence="4">WM001</strain>
    </source>
</reference>
<evidence type="ECO:0000313" key="4">
    <source>
        <dbReference type="EMBL" id="OMJ96246.1"/>
    </source>
</evidence>
<comment type="similarity">
    <text evidence="3">Belongs to the WD repeat PROPPIN family.</text>
</comment>
<dbReference type="Gene3D" id="2.130.10.10">
    <property type="entry name" value="YVTN repeat-like/Quinoprotein amine dehydrogenase"/>
    <property type="match status" value="1"/>
</dbReference>
<dbReference type="InterPro" id="IPR015943">
    <property type="entry name" value="WD40/YVTN_repeat-like_dom_sf"/>
</dbReference>
<dbReference type="AlphaFoldDB" id="A0A1R2D4X4"/>
<proteinExistence type="inferred from homology"/>